<dbReference type="SUPFAM" id="SSF51126">
    <property type="entry name" value="Pectin lyase-like"/>
    <property type="match status" value="5"/>
</dbReference>
<dbReference type="Pfam" id="PF05860">
    <property type="entry name" value="TPS"/>
    <property type="match status" value="1"/>
</dbReference>
<organism evidence="3 4">
    <name type="scientific">Gloeocapsopsis crepidinum LEGE 06123</name>
    <dbReference type="NCBI Taxonomy" id="588587"/>
    <lineage>
        <taxon>Bacteria</taxon>
        <taxon>Bacillati</taxon>
        <taxon>Cyanobacteriota</taxon>
        <taxon>Cyanophyceae</taxon>
        <taxon>Oscillatoriophycideae</taxon>
        <taxon>Chroococcales</taxon>
        <taxon>Chroococcaceae</taxon>
        <taxon>Gloeocapsopsis</taxon>
    </lineage>
</organism>
<evidence type="ECO:0000313" key="4">
    <source>
        <dbReference type="Proteomes" id="UP000651156"/>
    </source>
</evidence>
<proteinExistence type="predicted"/>
<comment type="caution">
    <text evidence="3">The sequence shown here is derived from an EMBL/GenBank/DDBJ whole genome shotgun (WGS) entry which is preliminary data.</text>
</comment>
<dbReference type="Proteomes" id="UP000651156">
    <property type="component" value="Unassembled WGS sequence"/>
</dbReference>
<dbReference type="NCBIfam" id="TIGR01901">
    <property type="entry name" value="adhes_NPXG"/>
    <property type="match status" value="1"/>
</dbReference>
<protein>
    <submittedName>
        <fullName evidence="3">Filamentous hemagglutinin N-terminal domain-containing protein</fullName>
    </submittedName>
</protein>
<dbReference type="InterPro" id="IPR011050">
    <property type="entry name" value="Pectin_lyase_fold/virulence"/>
</dbReference>
<feature type="domain" description="Filamentous haemagglutinin FhaB/tRNA nuclease CdiA-like TPS" evidence="2">
    <location>
        <begin position="42"/>
        <end position="155"/>
    </location>
</feature>
<evidence type="ECO:0000313" key="3">
    <source>
        <dbReference type="EMBL" id="MBE9192904.1"/>
    </source>
</evidence>
<dbReference type="EMBL" id="JADEWN010000069">
    <property type="protein sequence ID" value="MBE9192904.1"/>
    <property type="molecule type" value="Genomic_DNA"/>
</dbReference>
<evidence type="ECO:0000259" key="2">
    <source>
        <dbReference type="SMART" id="SM00912"/>
    </source>
</evidence>
<keyword evidence="4" id="KW-1185">Reference proteome</keyword>
<dbReference type="Gene3D" id="2.160.20.10">
    <property type="entry name" value="Single-stranded right-handed beta-helix, Pectin lyase-like"/>
    <property type="match status" value="3"/>
</dbReference>
<dbReference type="RefSeq" id="WP_193934310.1">
    <property type="nucleotide sequence ID" value="NZ_CAWPMZ010000110.1"/>
</dbReference>
<gene>
    <name evidence="3" type="ORF">IQ230_21615</name>
</gene>
<evidence type="ECO:0000256" key="1">
    <source>
        <dbReference type="SAM" id="MobiDB-lite"/>
    </source>
</evidence>
<dbReference type="InterPro" id="IPR012334">
    <property type="entry name" value="Pectin_lyas_fold"/>
</dbReference>
<dbReference type="InterPro" id="IPR008638">
    <property type="entry name" value="FhaB/CdiA-like_TPS"/>
</dbReference>
<dbReference type="SMART" id="SM00912">
    <property type="entry name" value="Haemagg_act"/>
    <property type="match status" value="1"/>
</dbReference>
<sequence>MTTTSEIGLRGLKVAGFIGIVGAIALSQTGVQAQITPDTTLGSENSVVAPNLIINGTSSDRIDGGAIRGANLFHSFQEFNIDAGRGAYFSNPAGIENILSRVTGNNPSNILGTLGVLGNANLFLMNPSGVIFGENSSLNVAGSFVATTANAIGFGEQGFFNASNPNVPSSLLTVSPSAFLFNQINANSIENRSKAPAGQDAAGNPEYFGLRVPDGQSLLLVGGDLTANGGGIVAFGGRVDLAAVAGIGTVGLEQNGDNFSLSVPDDLPRADVALTNGAGFIVAGGGGGDIAIAAQNINILEGSNLTAGILSNLGSDDAQAGDIRLDAKETVNIAGSGRSLIENDVNQNAIGNGGNIDIQAGGSIFLKDGAVLSTNTSGKGNAGTMNLTANSSVFIEGIGDTRFNTLVLSRVEKGAVGNAGAIKITTGSLVINNNAQISSITEGEGNSGNVVIEAQDLVSLDNATIFSEVSDGEVAGSEGGIGNGGDIKITSRNLSLVNGSQLRSDTENRGNAGSVTIIATDKVTLSGRGPATGPFRDQIISSAISSTVEEKAIGEGGDITLKTNSLVMNDGAFLDTRTIGEGNAGNIFIEIENFVSHTAQLRARTQGRGNAGNIKIVARDSVSFNDSPAGAFSSVDAGSVGDGGNIEISARAFSLTNGAVLSTSTSSTGKAGNIVVNATGQVTLDGAGSRLLATTQDSPIVREAGNNNDAGQLTNTSQDLTFGATGQLVSGIAGFLSSNNDVDLYKIYLNGNQTFSATTVGNTNVDTRLFLFDANGRGVYFNDDASDNTYQSTLPAGHPLTPAAAGEYYLAITSWANDPLSNNGKVFGSGDFTDILGATGSGGALPLSDWSNDGSNLGAYTIGLTDISATPATIPGGNGGDIKITTGSLSITNGAQMQASTAGHGNAGNIDIQSRFLIVQDSARIAVNSEGSGNAGGLTLKSGQLLIQNAAEVSASTTNSGRGGNIDIQAGAVRLSDRAQINASSQGQGNAGSITINADGFIESTNSDILTFADQASGGAIAISAQDIRLHGDSDIQTNVASGTGGGGNITLTANSILAFDDSDILAFAQDGRGGNIALNTPVFFGENFQPAALNSDPNTLNENNRVDINASGAVAGVVNIPDVSFIQNSLTELPANLTNTETLVANSCVARSRNQVGSFLITGAGGLPSRPGEQAASTYSTGSVRSIPDTSSSRTWQLGDPIVEPQGVYRLSNGQLILSRECSS</sequence>
<accession>A0ABR9UX71</accession>
<name>A0ABR9UX71_9CHRO</name>
<feature type="compositionally biased region" description="Polar residues" evidence="1">
    <location>
        <begin position="1176"/>
        <end position="1197"/>
    </location>
</feature>
<feature type="region of interest" description="Disordered" evidence="1">
    <location>
        <begin position="1168"/>
        <end position="1199"/>
    </location>
</feature>
<reference evidence="3 4" key="1">
    <citation type="submission" date="2020-10" db="EMBL/GenBank/DDBJ databases">
        <authorList>
            <person name="Castelo-Branco R."/>
            <person name="Eusebio N."/>
            <person name="Adriana R."/>
            <person name="Vieira A."/>
            <person name="Brugerolle De Fraissinette N."/>
            <person name="Rezende De Castro R."/>
            <person name="Schneider M.P."/>
            <person name="Vasconcelos V."/>
            <person name="Leao P.N."/>
        </authorList>
    </citation>
    <scope>NUCLEOTIDE SEQUENCE [LARGE SCALE GENOMIC DNA]</scope>
    <source>
        <strain evidence="3 4">LEGE 06123</strain>
    </source>
</reference>